<evidence type="ECO:0000256" key="6">
    <source>
        <dbReference type="ARBA" id="ARBA00023170"/>
    </source>
</evidence>
<keyword evidence="2 8" id="KW-0812">Transmembrane</keyword>
<dbReference type="GO" id="GO:0004930">
    <property type="term" value="F:G protein-coupled receptor activity"/>
    <property type="evidence" value="ECO:0007669"/>
    <property type="project" value="UniProtKB-KW"/>
</dbReference>
<evidence type="ECO:0000256" key="7">
    <source>
        <dbReference type="ARBA" id="ARBA00023224"/>
    </source>
</evidence>
<dbReference type="CDD" id="cd00637">
    <property type="entry name" value="7tm_classA_rhodopsin-like"/>
    <property type="match status" value="1"/>
</dbReference>
<evidence type="ECO:0000313" key="12">
    <source>
        <dbReference type="Proteomes" id="UP000838412"/>
    </source>
</evidence>
<sequence length="401" mass="44960">MRDNSAVVTPPAELGVPSHFAAGPVCRQTAVDFDGVCFWLSNMDENRTEGNVTGVTVDIELSEAWKWSLIVILIILILVGTLGNFLTIYVIARYKELQTVTNAFIFNLAITDLCVSLFVDCFNVVGIADTGFFFRSPAVCEFVGSVCVTSCICSIMTMMMVAINRYYYVTNKPRHDELFTTRNLMILIMFLWLYSFSLFDLPLLIGWARHWYDYKTMGCTYDRTADFSFTLHLICVGIVIPVVVVVICYTRIYLFVRASNKRMAKHRQQSNMTPANKLKVDDLTLLRTLVIIGVVFFICWSQYVIVVLADFEDHWPMGVHMTALITAHSSSSTNCIILGVTNPKFREKYLLALKPGTGPASTAAPSCPGQHSVLRSRNSVRNATEHISMAMVDLQGTPENV</sequence>
<dbReference type="PROSITE" id="PS50262">
    <property type="entry name" value="G_PROTEIN_RECEP_F1_2"/>
    <property type="match status" value="1"/>
</dbReference>
<dbReference type="SMART" id="SM01381">
    <property type="entry name" value="7TM_GPCR_Srsx"/>
    <property type="match status" value="1"/>
</dbReference>
<dbReference type="Gene3D" id="1.20.1070.10">
    <property type="entry name" value="Rhodopsin 7-helix transmembrane proteins"/>
    <property type="match status" value="1"/>
</dbReference>
<keyword evidence="6 8" id="KW-0675">Receptor</keyword>
<feature type="transmembrane region" description="Helical" evidence="9">
    <location>
        <begin position="285"/>
        <end position="305"/>
    </location>
</feature>
<feature type="transmembrane region" description="Helical" evidence="9">
    <location>
        <begin position="142"/>
        <end position="163"/>
    </location>
</feature>
<keyword evidence="5 9" id="KW-0472">Membrane</keyword>
<reference evidence="11" key="1">
    <citation type="submission" date="2022-01" db="EMBL/GenBank/DDBJ databases">
        <authorList>
            <person name="Braso-Vives M."/>
        </authorList>
    </citation>
    <scope>NUCLEOTIDE SEQUENCE</scope>
</reference>
<dbReference type="OrthoDB" id="10044919at2759"/>
<dbReference type="EMBL" id="OV696695">
    <property type="protein sequence ID" value="CAH1238347.1"/>
    <property type="molecule type" value="Genomic_DNA"/>
</dbReference>
<evidence type="ECO:0000313" key="11">
    <source>
        <dbReference type="EMBL" id="CAH1238347.1"/>
    </source>
</evidence>
<dbReference type="InterPro" id="IPR017452">
    <property type="entry name" value="GPCR_Rhodpsn_7TM"/>
</dbReference>
<feature type="domain" description="G-protein coupled receptors family 1 profile" evidence="10">
    <location>
        <begin position="83"/>
        <end position="338"/>
    </location>
</feature>
<feature type="transmembrane region" description="Helical" evidence="9">
    <location>
        <begin position="104"/>
        <end position="127"/>
    </location>
</feature>
<feature type="transmembrane region" description="Helical" evidence="9">
    <location>
        <begin position="317"/>
        <end position="340"/>
    </location>
</feature>
<name>A0A8J9YQG3_BRALA</name>
<dbReference type="SUPFAM" id="SSF81321">
    <property type="entry name" value="Family A G protein-coupled receptor-like"/>
    <property type="match status" value="1"/>
</dbReference>
<comment type="similarity">
    <text evidence="8">Belongs to the G-protein coupled receptor 1 family.</text>
</comment>
<keyword evidence="7 8" id="KW-0807">Transducer</keyword>
<evidence type="ECO:0000259" key="10">
    <source>
        <dbReference type="PROSITE" id="PS50262"/>
    </source>
</evidence>
<feature type="transmembrane region" description="Helical" evidence="9">
    <location>
        <begin position="184"/>
        <end position="209"/>
    </location>
</feature>
<dbReference type="PROSITE" id="PS00237">
    <property type="entry name" value="G_PROTEIN_RECEP_F1_1"/>
    <property type="match status" value="1"/>
</dbReference>
<evidence type="ECO:0000256" key="1">
    <source>
        <dbReference type="ARBA" id="ARBA00004141"/>
    </source>
</evidence>
<keyword evidence="12" id="KW-1185">Reference proteome</keyword>
<dbReference type="AlphaFoldDB" id="A0A8J9YQG3"/>
<keyword evidence="4 8" id="KW-0297">G-protein coupled receptor</keyword>
<comment type="subcellular location">
    <subcellularLocation>
        <location evidence="1">Membrane</location>
        <topology evidence="1">Multi-pass membrane protein</topology>
    </subcellularLocation>
</comment>
<evidence type="ECO:0000256" key="2">
    <source>
        <dbReference type="ARBA" id="ARBA00022692"/>
    </source>
</evidence>
<dbReference type="FunFam" id="1.20.1070.10:FF:000345">
    <property type="entry name" value="40S ribosomal protein S27"/>
    <property type="match status" value="1"/>
</dbReference>
<evidence type="ECO:0000256" key="9">
    <source>
        <dbReference type="SAM" id="Phobius"/>
    </source>
</evidence>
<dbReference type="Proteomes" id="UP000838412">
    <property type="component" value="Chromosome 10"/>
</dbReference>
<dbReference type="PANTHER" id="PTHR24240">
    <property type="entry name" value="OPSIN"/>
    <property type="match status" value="1"/>
</dbReference>
<organism evidence="11 12">
    <name type="scientific">Branchiostoma lanceolatum</name>
    <name type="common">Common lancelet</name>
    <name type="synonym">Amphioxus lanceolatum</name>
    <dbReference type="NCBI Taxonomy" id="7740"/>
    <lineage>
        <taxon>Eukaryota</taxon>
        <taxon>Metazoa</taxon>
        <taxon>Chordata</taxon>
        <taxon>Cephalochordata</taxon>
        <taxon>Leptocardii</taxon>
        <taxon>Amphioxiformes</taxon>
        <taxon>Branchiostomatidae</taxon>
        <taxon>Branchiostoma</taxon>
    </lineage>
</organism>
<dbReference type="GO" id="GO:0016020">
    <property type="term" value="C:membrane"/>
    <property type="evidence" value="ECO:0007669"/>
    <property type="project" value="UniProtKB-SubCell"/>
</dbReference>
<feature type="transmembrane region" description="Helical" evidence="9">
    <location>
        <begin position="67"/>
        <end position="92"/>
    </location>
</feature>
<proteinExistence type="inferred from homology"/>
<evidence type="ECO:0000256" key="4">
    <source>
        <dbReference type="ARBA" id="ARBA00023040"/>
    </source>
</evidence>
<dbReference type="InterPro" id="IPR000276">
    <property type="entry name" value="GPCR_Rhodpsn"/>
</dbReference>
<dbReference type="PRINTS" id="PR00237">
    <property type="entry name" value="GPCRRHODOPSN"/>
</dbReference>
<evidence type="ECO:0000256" key="5">
    <source>
        <dbReference type="ARBA" id="ARBA00023136"/>
    </source>
</evidence>
<evidence type="ECO:0000256" key="8">
    <source>
        <dbReference type="RuleBase" id="RU000688"/>
    </source>
</evidence>
<accession>A0A8J9YQG3</accession>
<dbReference type="InterPro" id="IPR050125">
    <property type="entry name" value="GPCR_opsins"/>
</dbReference>
<protein>
    <submittedName>
        <fullName evidence="11">MTNR1A protein</fullName>
    </submittedName>
</protein>
<dbReference type="Pfam" id="PF00001">
    <property type="entry name" value="7tm_1"/>
    <property type="match status" value="1"/>
</dbReference>
<feature type="transmembrane region" description="Helical" evidence="9">
    <location>
        <begin position="229"/>
        <end position="256"/>
    </location>
</feature>
<gene>
    <name evidence="11" type="primary">MTNR1A</name>
    <name evidence="11" type="ORF">BLAG_LOCUS2987</name>
</gene>
<evidence type="ECO:0000256" key="3">
    <source>
        <dbReference type="ARBA" id="ARBA00022989"/>
    </source>
</evidence>
<keyword evidence="3 9" id="KW-1133">Transmembrane helix</keyword>